<gene>
    <name evidence="1" type="ORF">PsorP6_014056</name>
</gene>
<comment type="caution">
    <text evidence="1">The sequence shown here is derived from an EMBL/GenBank/DDBJ whole genome shotgun (WGS) entry which is preliminary data.</text>
</comment>
<dbReference type="Proteomes" id="UP001163321">
    <property type="component" value="Chromosome 9"/>
</dbReference>
<sequence length="106" mass="11816">MINLPYQLVPALHSALHEAIQCAAKEGRHAGTARRGGSNKSKKIKTMSEQTTKFFQNFEDEFLEQEAEVTTRRKCVDKSSNTTVGMLLEHEKHEAALTNISAMINA</sequence>
<organism evidence="1 2">
    <name type="scientific">Peronosclerospora sorghi</name>
    <dbReference type="NCBI Taxonomy" id="230839"/>
    <lineage>
        <taxon>Eukaryota</taxon>
        <taxon>Sar</taxon>
        <taxon>Stramenopiles</taxon>
        <taxon>Oomycota</taxon>
        <taxon>Peronosporomycetes</taxon>
        <taxon>Peronosporales</taxon>
        <taxon>Peronosporaceae</taxon>
        <taxon>Peronosclerospora</taxon>
    </lineage>
</organism>
<evidence type="ECO:0000313" key="2">
    <source>
        <dbReference type="Proteomes" id="UP001163321"/>
    </source>
</evidence>
<dbReference type="EMBL" id="CM047588">
    <property type="protein sequence ID" value="KAI9906152.1"/>
    <property type="molecule type" value="Genomic_DNA"/>
</dbReference>
<accession>A0ACC0VIH5</accession>
<reference evidence="1 2" key="1">
    <citation type="journal article" date="2022" name="bioRxiv">
        <title>The genome of the oomycete Peronosclerospora sorghi, a cosmopolitan pathogen of maize and sorghum, is inflated with dispersed pseudogenes.</title>
        <authorList>
            <person name="Fletcher K."/>
            <person name="Martin F."/>
            <person name="Isakeit T."/>
            <person name="Cavanaugh K."/>
            <person name="Magill C."/>
            <person name="Michelmore R."/>
        </authorList>
    </citation>
    <scope>NUCLEOTIDE SEQUENCE [LARGE SCALE GENOMIC DNA]</scope>
    <source>
        <strain evidence="1">P6</strain>
    </source>
</reference>
<name>A0ACC0VIH5_9STRA</name>
<evidence type="ECO:0000313" key="1">
    <source>
        <dbReference type="EMBL" id="KAI9906152.1"/>
    </source>
</evidence>
<keyword evidence="2" id="KW-1185">Reference proteome</keyword>
<protein>
    <submittedName>
        <fullName evidence="1">Uncharacterized protein</fullName>
    </submittedName>
</protein>
<proteinExistence type="predicted"/>